<organism evidence="2 3">
    <name type="scientific">Companilactobacillus nodensis DSM 19682 = JCM 14932 = NBRC 107160</name>
    <dbReference type="NCBI Taxonomy" id="1423775"/>
    <lineage>
        <taxon>Bacteria</taxon>
        <taxon>Bacillati</taxon>
        <taxon>Bacillota</taxon>
        <taxon>Bacilli</taxon>
        <taxon>Lactobacillales</taxon>
        <taxon>Lactobacillaceae</taxon>
        <taxon>Companilactobacillus</taxon>
    </lineage>
</organism>
<dbReference type="PATRIC" id="fig|1423775.4.peg.1138"/>
<dbReference type="STRING" id="1423775.FD03_GL001108"/>
<dbReference type="AlphaFoldDB" id="A0A0R1KBD4"/>
<comment type="caution">
    <text evidence="2">The sequence shown here is derived from an EMBL/GenBank/DDBJ whole genome shotgun (WGS) entry which is preliminary data.</text>
</comment>
<gene>
    <name evidence="2" type="ORF">FD03_GL001108</name>
</gene>
<dbReference type="OrthoDB" id="2297921at2"/>
<evidence type="ECO:0000313" key="2">
    <source>
        <dbReference type="EMBL" id="KRK80973.1"/>
    </source>
</evidence>
<protein>
    <submittedName>
        <fullName evidence="2">Uncharacterized protein</fullName>
    </submittedName>
</protein>
<keyword evidence="1" id="KW-0812">Transmembrane</keyword>
<evidence type="ECO:0000256" key="1">
    <source>
        <dbReference type="SAM" id="Phobius"/>
    </source>
</evidence>
<evidence type="ECO:0000313" key="3">
    <source>
        <dbReference type="Proteomes" id="UP000051248"/>
    </source>
</evidence>
<feature type="transmembrane region" description="Helical" evidence="1">
    <location>
        <begin position="21"/>
        <end position="44"/>
    </location>
</feature>
<keyword evidence="3" id="KW-1185">Reference proteome</keyword>
<keyword evidence="1" id="KW-1133">Transmembrane helix</keyword>
<feature type="transmembrane region" description="Helical" evidence="1">
    <location>
        <begin position="50"/>
        <end position="70"/>
    </location>
</feature>
<reference evidence="2 3" key="1">
    <citation type="journal article" date="2015" name="Genome Announc.">
        <title>Expanding the biotechnology potential of lactobacilli through comparative genomics of 213 strains and associated genera.</title>
        <authorList>
            <person name="Sun Z."/>
            <person name="Harris H.M."/>
            <person name="McCann A."/>
            <person name="Guo C."/>
            <person name="Argimon S."/>
            <person name="Zhang W."/>
            <person name="Yang X."/>
            <person name="Jeffery I.B."/>
            <person name="Cooney J.C."/>
            <person name="Kagawa T.F."/>
            <person name="Liu W."/>
            <person name="Song Y."/>
            <person name="Salvetti E."/>
            <person name="Wrobel A."/>
            <person name="Rasinkangas P."/>
            <person name="Parkhill J."/>
            <person name="Rea M.C."/>
            <person name="O'Sullivan O."/>
            <person name="Ritari J."/>
            <person name="Douillard F.P."/>
            <person name="Paul Ross R."/>
            <person name="Yang R."/>
            <person name="Briner A.E."/>
            <person name="Felis G.E."/>
            <person name="de Vos W.M."/>
            <person name="Barrangou R."/>
            <person name="Klaenhammer T.R."/>
            <person name="Caufield P.W."/>
            <person name="Cui Y."/>
            <person name="Zhang H."/>
            <person name="O'Toole P.W."/>
        </authorList>
    </citation>
    <scope>NUCLEOTIDE SEQUENCE [LARGE SCALE GENOMIC DNA]</scope>
    <source>
        <strain evidence="2 3">DSM 19682</strain>
    </source>
</reference>
<dbReference type="EMBL" id="AZDZ01000002">
    <property type="protein sequence ID" value="KRK80973.1"/>
    <property type="molecule type" value="Genomic_DNA"/>
</dbReference>
<keyword evidence="1" id="KW-0472">Membrane</keyword>
<proteinExistence type="predicted"/>
<dbReference type="RefSeq" id="WP_025023548.1">
    <property type="nucleotide sequence ID" value="NZ_AZDZ01000002.1"/>
</dbReference>
<name>A0A0R1KBD4_9LACO</name>
<dbReference type="Proteomes" id="UP000051248">
    <property type="component" value="Unassembled WGS sequence"/>
</dbReference>
<sequence>MTDHHRLITRSGIFAVRIIKISFYSIAVIYILAIFGLIAEARILKAPAPLVVELFLIILGLTIGVFANTLEKIMKGVSE</sequence>
<accession>A0A0R1KBD4</accession>